<protein>
    <submittedName>
        <fullName evidence="2">Uncharacterized protein</fullName>
    </submittedName>
</protein>
<feature type="compositionally biased region" description="Basic and acidic residues" evidence="1">
    <location>
        <begin position="156"/>
        <end position="177"/>
    </location>
</feature>
<organism evidence="2 3">
    <name type="scientific">Modicisalibacter muralis</name>
    <dbReference type="NCBI Taxonomy" id="119000"/>
    <lineage>
        <taxon>Bacteria</taxon>
        <taxon>Pseudomonadati</taxon>
        <taxon>Pseudomonadota</taxon>
        <taxon>Gammaproteobacteria</taxon>
        <taxon>Oceanospirillales</taxon>
        <taxon>Halomonadaceae</taxon>
        <taxon>Modicisalibacter</taxon>
    </lineage>
</organism>
<dbReference type="AlphaFoldDB" id="A0A1G9FXB2"/>
<reference evidence="2 3" key="1">
    <citation type="submission" date="2016-10" db="EMBL/GenBank/DDBJ databases">
        <authorList>
            <person name="de Groot N.N."/>
        </authorList>
    </citation>
    <scope>NUCLEOTIDE SEQUENCE [LARGE SCALE GENOMIC DNA]</scope>
    <source>
        <strain evidence="2 3">DSM 14789</strain>
    </source>
</reference>
<keyword evidence="3" id="KW-1185">Reference proteome</keyword>
<name>A0A1G9FXB2_9GAMM</name>
<evidence type="ECO:0000313" key="2">
    <source>
        <dbReference type="EMBL" id="SDK93106.1"/>
    </source>
</evidence>
<dbReference type="OrthoDB" id="6164231at2"/>
<sequence length="177" mass="19970">MALGLGSWLKRRKHPTVWVIKQLDESLMHLCGQATAQGRGSAAVQLDRLRAGAFSGAVRMTENSAILNAAQFAALIPEVDLHLIDDNEAEWQGRRWQVAWVPQRCWLHDGRLVTQRTELHGKTHLVSIEDVSGIRAKAETPRYHNPFITLEPLEQPQHENDDSPAQHHRQDNDGRDG</sequence>
<evidence type="ECO:0000256" key="1">
    <source>
        <dbReference type="SAM" id="MobiDB-lite"/>
    </source>
</evidence>
<feature type="region of interest" description="Disordered" evidence="1">
    <location>
        <begin position="151"/>
        <end position="177"/>
    </location>
</feature>
<proteinExistence type="predicted"/>
<dbReference type="STRING" id="119000.SAMN05661010_00541"/>
<evidence type="ECO:0000313" key="3">
    <source>
        <dbReference type="Proteomes" id="UP000198654"/>
    </source>
</evidence>
<accession>A0A1G9FXB2</accession>
<dbReference type="RefSeq" id="WP_089725228.1">
    <property type="nucleotide sequence ID" value="NZ_FNGI01000001.1"/>
</dbReference>
<gene>
    <name evidence="2" type="ORF">SAMN05661010_00541</name>
</gene>
<dbReference type="EMBL" id="FNGI01000001">
    <property type="protein sequence ID" value="SDK93106.1"/>
    <property type="molecule type" value="Genomic_DNA"/>
</dbReference>
<dbReference type="Proteomes" id="UP000198654">
    <property type="component" value="Unassembled WGS sequence"/>
</dbReference>